<organism evidence="1 2">
    <name type="scientific">Trametes cubensis</name>
    <dbReference type="NCBI Taxonomy" id="1111947"/>
    <lineage>
        <taxon>Eukaryota</taxon>
        <taxon>Fungi</taxon>
        <taxon>Dikarya</taxon>
        <taxon>Basidiomycota</taxon>
        <taxon>Agaricomycotina</taxon>
        <taxon>Agaricomycetes</taxon>
        <taxon>Polyporales</taxon>
        <taxon>Polyporaceae</taxon>
        <taxon>Trametes</taxon>
    </lineage>
</organism>
<dbReference type="AlphaFoldDB" id="A0AAD7TGV4"/>
<comment type="caution">
    <text evidence="1">The sequence shown here is derived from an EMBL/GenBank/DDBJ whole genome shotgun (WGS) entry which is preliminary data.</text>
</comment>
<dbReference type="EMBL" id="JAPEVG010000629">
    <property type="protein sequence ID" value="KAJ8456819.1"/>
    <property type="molecule type" value="Genomic_DNA"/>
</dbReference>
<evidence type="ECO:0000313" key="2">
    <source>
        <dbReference type="Proteomes" id="UP001215151"/>
    </source>
</evidence>
<gene>
    <name evidence="1" type="ORF">ONZ51_g11897</name>
</gene>
<protein>
    <recommendedName>
        <fullName evidence="3">F-box domain-containing protein</fullName>
    </recommendedName>
</protein>
<keyword evidence="2" id="KW-1185">Reference proteome</keyword>
<reference evidence="1" key="1">
    <citation type="submission" date="2022-11" db="EMBL/GenBank/DDBJ databases">
        <title>Genome Sequence of Cubamyces cubensis.</title>
        <authorList>
            <person name="Buettner E."/>
        </authorList>
    </citation>
    <scope>NUCLEOTIDE SEQUENCE</scope>
    <source>
        <strain evidence="1">MPL-01</strain>
    </source>
</reference>
<evidence type="ECO:0000313" key="1">
    <source>
        <dbReference type="EMBL" id="KAJ8456819.1"/>
    </source>
</evidence>
<proteinExistence type="predicted"/>
<evidence type="ECO:0008006" key="3">
    <source>
        <dbReference type="Google" id="ProtNLM"/>
    </source>
</evidence>
<dbReference type="Proteomes" id="UP001215151">
    <property type="component" value="Unassembled WGS sequence"/>
</dbReference>
<sequence length="581" mass="66069">MSPPTIYSLSREIVTHIALYLRESREDASARTALVSLATTCRYLSEPVLDVMWHTLPDVIPLLLALPADLCTITPEQPPLGPPYDRRKEFILLRDPVPSDFERMSMYARRVKVLGACLIYGVRRPSVAREQHRSYKISDRMWDMLAAHGPTPLLPNLLELHCTRARPHYDPTLPIEDCYPMGRHCSPKIFDFSLGAYPAAKRSAIDIVRSIARFAPNVRELHWFAREGLTDLNGPDLRDLSCLRKIAAKDVVVLPSALWALGTLPQLREVNTRLDFSKPEWNDLDVFPCGRTAALFPALEKLELEVVCIPGIVAFIETITSTSLAYLKMKVRGGKMPDILLTAFCSSIGNSPFRGTLRTLELDMQTGWWKPDPAFLYPTNSNSLRPLLSLQRLQTVSFNTDYPMVFIDDAFCHGISRSWPDIKVIEFHQITHGGRSYGWDEWDIDPEIGAPDCPKATLAGLIPLADHCLHLHKLEIPIDTRVRHKCFDPELNRIPPCNMGARGSRLYQFSAGVSVMGDPWEVASCLSLLFPFLKLRDSGSTRKYAWDRMWDIYPQFVRIRRQELRWRGRAEPSQPNGQDRE</sequence>
<name>A0AAD7TGV4_9APHY</name>
<accession>A0AAD7TGV4</accession>